<dbReference type="InterPro" id="IPR006016">
    <property type="entry name" value="UspA"/>
</dbReference>
<gene>
    <name evidence="3" type="ORF">GM668_06460</name>
</gene>
<keyword evidence="4" id="KW-1185">Reference proteome</keyword>
<organism evidence="3 4">
    <name type="scientific">Pseudoduganella ginsengisoli</name>
    <dbReference type="NCBI Taxonomy" id="1462440"/>
    <lineage>
        <taxon>Bacteria</taxon>
        <taxon>Pseudomonadati</taxon>
        <taxon>Pseudomonadota</taxon>
        <taxon>Betaproteobacteria</taxon>
        <taxon>Burkholderiales</taxon>
        <taxon>Oxalobacteraceae</taxon>
        <taxon>Telluria group</taxon>
        <taxon>Pseudoduganella</taxon>
    </lineage>
</organism>
<dbReference type="PANTHER" id="PTHR46268">
    <property type="entry name" value="STRESS RESPONSE PROTEIN NHAX"/>
    <property type="match status" value="1"/>
</dbReference>
<comment type="similarity">
    <text evidence="1">Belongs to the universal stress protein A family.</text>
</comment>
<dbReference type="RefSeq" id="WP_155438104.1">
    <property type="nucleotide sequence ID" value="NZ_WNLA01000002.1"/>
</dbReference>
<dbReference type="OrthoDB" id="9804721at2"/>
<dbReference type="CDD" id="cd00293">
    <property type="entry name" value="USP-like"/>
    <property type="match status" value="1"/>
</dbReference>
<reference evidence="3 4" key="1">
    <citation type="submission" date="2019-11" db="EMBL/GenBank/DDBJ databases">
        <title>Type strains purchased from KCTC, JCM and DSMZ.</title>
        <authorList>
            <person name="Lu H."/>
        </authorList>
    </citation>
    <scope>NUCLEOTIDE SEQUENCE [LARGE SCALE GENOMIC DNA]</scope>
    <source>
        <strain evidence="3 4">KCTC 42409</strain>
    </source>
</reference>
<dbReference type="InterPro" id="IPR006015">
    <property type="entry name" value="Universal_stress_UspA"/>
</dbReference>
<evidence type="ECO:0000256" key="1">
    <source>
        <dbReference type="ARBA" id="ARBA00008791"/>
    </source>
</evidence>
<comment type="caution">
    <text evidence="3">The sequence shown here is derived from an EMBL/GenBank/DDBJ whole genome shotgun (WGS) entry which is preliminary data.</text>
</comment>
<sequence>MYKTIVVHLDSTAAMRATLDVAASIANQMGAHLVGTTASGIAELNYVLAVGAPIAMMPAADIEQLRQDAEQRLAMFRECCRERGVASFETRLLDTTAADALLLQSRYSDLLVAGTDDLKDDGLLLPAGLPGRLVTQAARPVLLVPRQAPADARFNKIMIAWNGSPGVSRLIALAMPFILRAKSIVIAVCNPELERIDLGAEPGADLATYLARHHGNVQVVRHGSNEETDAALAGLAGELRADLMLAGAFGHSRLHDWVLGGTTSGLIARTRIPLLMTH</sequence>
<evidence type="ECO:0000259" key="2">
    <source>
        <dbReference type="Pfam" id="PF00582"/>
    </source>
</evidence>
<name>A0A6L6PWA0_9BURK</name>
<dbReference type="PANTHER" id="PTHR46268:SF15">
    <property type="entry name" value="UNIVERSAL STRESS PROTEIN HP_0031"/>
    <property type="match status" value="1"/>
</dbReference>
<dbReference type="AlphaFoldDB" id="A0A6L6PWA0"/>
<dbReference type="Pfam" id="PF00582">
    <property type="entry name" value="Usp"/>
    <property type="match status" value="1"/>
</dbReference>
<dbReference type="EMBL" id="WNLA01000002">
    <property type="protein sequence ID" value="MTW01730.1"/>
    <property type="molecule type" value="Genomic_DNA"/>
</dbReference>
<protein>
    <submittedName>
        <fullName evidence="3">Universal stress protein</fullName>
    </submittedName>
</protein>
<dbReference type="PRINTS" id="PR01438">
    <property type="entry name" value="UNVRSLSTRESS"/>
</dbReference>
<dbReference type="SUPFAM" id="SSF52402">
    <property type="entry name" value="Adenine nucleotide alpha hydrolases-like"/>
    <property type="match status" value="2"/>
</dbReference>
<dbReference type="Proteomes" id="UP000484015">
    <property type="component" value="Unassembled WGS sequence"/>
</dbReference>
<dbReference type="Gene3D" id="3.40.50.12370">
    <property type="match status" value="1"/>
</dbReference>
<accession>A0A6L6PWA0</accession>
<evidence type="ECO:0000313" key="4">
    <source>
        <dbReference type="Proteomes" id="UP000484015"/>
    </source>
</evidence>
<evidence type="ECO:0000313" key="3">
    <source>
        <dbReference type="EMBL" id="MTW01730.1"/>
    </source>
</evidence>
<feature type="domain" description="UspA" evidence="2">
    <location>
        <begin position="210"/>
        <end position="277"/>
    </location>
</feature>
<proteinExistence type="inferred from homology"/>